<dbReference type="PANTHER" id="PTHR45654">
    <property type="entry name" value="HOMEOBOX-LEUCINE ZIPPER PROTEIN MERISTEM L1"/>
    <property type="match status" value="1"/>
</dbReference>
<keyword evidence="4 7" id="KW-0238">DNA-binding</keyword>
<evidence type="ECO:0000256" key="5">
    <source>
        <dbReference type="ARBA" id="ARBA00023155"/>
    </source>
</evidence>
<reference evidence="13 14" key="2">
    <citation type="journal article" date="2017" name="Front. Plant Sci.">
        <title>Gene Classification and Mining of Molecular Markers Useful in Red Clover (Trifolium pratense) Breeding.</title>
        <authorList>
            <person name="Istvanek J."/>
            <person name="Dluhosova J."/>
            <person name="Dluhos P."/>
            <person name="Patkova L."/>
            <person name="Nedelnik J."/>
            <person name="Repkova J."/>
        </authorList>
    </citation>
    <scope>NUCLEOTIDE SEQUENCE [LARGE SCALE GENOMIC DNA]</scope>
    <source>
        <strain evidence="14">cv. Tatra</strain>
        <tissue evidence="13">Young leaves</tissue>
    </source>
</reference>
<dbReference type="SUPFAM" id="SSF55961">
    <property type="entry name" value="Bet v1-like"/>
    <property type="match status" value="1"/>
</dbReference>
<feature type="domain" description="START" evidence="12">
    <location>
        <begin position="222"/>
        <end position="408"/>
    </location>
</feature>
<dbReference type="Pfam" id="PF01852">
    <property type="entry name" value="START"/>
    <property type="match status" value="1"/>
</dbReference>
<feature type="domain" description="Homeobox" evidence="11">
    <location>
        <begin position="51"/>
        <end position="111"/>
    </location>
</feature>
<dbReference type="PROSITE" id="PS50071">
    <property type="entry name" value="HOMEOBOX_2"/>
    <property type="match status" value="1"/>
</dbReference>
<evidence type="ECO:0000256" key="7">
    <source>
        <dbReference type="PROSITE-ProRule" id="PRU00108"/>
    </source>
</evidence>
<sequence>MSQQNVFDHPQQQQQFLDMSNNNTSSSSDLGGSNQNQNSENEILRSNGDHQQQKRSNKWHKQEQIQKMEALFKESPHLNSEQVEHLSLELGLTPTQIKHWFQNKRNQAKGEQERHRNELLKDENAKLRAENEMYKEELKNATCSKCGGPTSIGERFCTYDQLKIENARLKAEIEGTHAILSKRSWMSAPAFKIGNGNHIFSSVAKELCYDGNDPFGSLWIPNDCDNPKIIELAEVSMEELTKLTLVDSPLWISTNDSEILNEDEYIRVFPNVLGPKLTRLKSESSRESVLVNMNHINLVEIIMDVNQWSTMFSCIVSNATTLKVLSPSELGNYNGVVQVMSADFQVLSPLVPARKNYFVRYCKQHQQGVWAIVDVSLDHLRPNSNATPKSRRRPSGCLIQELPNGHSK</sequence>
<evidence type="ECO:0000256" key="2">
    <source>
        <dbReference type="ARBA" id="ARBA00006789"/>
    </source>
</evidence>
<proteinExistence type="inferred from homology"/>
<dbReference type="GO" id="GO:0003677">
    <property type="term" value="F:DNA binding"/>
    <property type="evidence" value="ECO:0007669"/>
    <property type="project" value="UniProtKB-UniRule"/>
</dbReference>
<evidence type="ECO:0000256" key="9">
    <source>
        <dbReference type="SAM" id="Coils"/>
    </source>
</evidence>
<feature type="compositionally biased region" description="Low complexity" evidence="10">
    <location>
        <begin position="20"/>
        <end position="39"/>
    </location>
</feature>
<feature type="coiled-coil region" evidence="9">
    <location>
        <begin position="110"/>
        <end position="144"/>
    </location>
</feature>
<evidence type="ECO:0000259" key="11">
    <source>
        <dbReference type="PROSITE" id="PS50071"/>
    </source>
</evidence>
<feature type="region of interest" description="Disordered" evidence="10">
    <location>
        <begin position="383"/>
        <end position="408"/>
    </location>
</feature>
<evidence type="ECO:0000313" key="13">
    <source>
        <dbReference type="EMBL" id="PNX98323.1"/>
    </source>
</evidence>
<keyword evidence="5 7" id="KW-0371">Homeobox</keyword>
<comment type="subcellular location">
    <subcellularLocation>
        <location evidence="1 7 8">Nucleus</location>
    </subcellularLocation>
</comment>
<dbReference type="STRING" id="57577.A0A2K3N5J2"/>
<dbReference type="InterPro" id="IPR017970">
    <property type="entry name" value="Homeobox_CS"/>
</dbReference>
<accession>A0A2K3N5J2</accession>
<dbReference type="GO" id="GO:0005634">
    <property type="term" value="C:nucleus"/>
    <property type="evidence" value="ECO:0007669"/>
    <property type="project" value="UniProtKB-SubCell"/>
</dbReference>
<feature type="non-terminal residue" evidence="13">
    <location>
        <position position="408"/>
    </location>
</feature>
<evidence type="ECO:0000313" key="14">
    <source>
        <dbReference type="Proteomes" id="UP000236291"/>
    </source>
</evidence>
<feature type="region of interest" description="Disordered" evidence="10">
    <location>
        <begin position="1"/>
        <end position="41"/>
    </location>
</feature>
<reference evidence="13 14" key="1">
    <citation type="journal article" date="2014" name="Am. J. Bot.">
        <title>Genome assembly and annotation for red clover (Trifolium pratense; Fabaceae).</title>
        <authorList>
            <person name="Istvanek J."/>
            <person name="Jaros M."/>
            <person name="Krenek A."/>
            <person name="Repkova J."/>
        </authorList>
    </citation>
    <scope>NUCLEOTIDE SEQUENCE [LARGE SCALE GENOMIC DNA]</scope>
    <source>
        <strain evidence="14">cv. Tatra</strain>
        <tissue evidence="13">Young leaves</tissue>
    </source>
</reference>
<feature type="compositionally biased region" description="Polar residues" evidence="10">
    <location>
        <begin position="1"/>
        <end position="19"/>
    </location>
</feature>
<keyword evidence="3 9" id="KW-0175">Coiled coil</keyword>
<dbReference type="InterPro" id="IPR042160">
    <property type="entry name" value="HD-Zip_IV"/>
</dbReference>
<evidence type="ECO:0000256" key="1">
    <source>
        <dbReference type="ARBA" id="ARBA00004123"/>
    </source>
</evidence>
<dbReference type="GO" id="GO:0000981">
    <property type="term" value="F:DNA-binding transcription factor activity, RNA polymerase II-specific"/>
    <property type="evidence" value="ECO:0007669"/>
    <property type="project" value="InterPro"/>
</dbReference>
<keyword evidence="6 7" id="KW-0539">Nucleus</keyword>
<organism evidence="13 14">
    <name type="scientific">Trifolium pratense</name>
    <name type="common">Red clover</name>
    <dbReference type="NCBI Taxonomy" id="57577"/>
    <lineage>
        <taxon>Eukaryota</taxon>
        <taxon>Viridiplantae</taxon>
        <taxon>Streptophyta</taxon>
        <taxon>Embryophyta</taxon>
        <taxon>Tracheophyta</taxon>
        <taxon>Spermatophyta</taxon>
        <taxon>Magnoliopsida</taxon>
        <taxon>eudicotyledons</taxon>
        <taxon>Gunneridae</taxon>
        <taxon>Pentapetalae</taxon>
        <taxon>rosids</taxon>
        <taxon>fabids</taxon>
        <taxon>Fabales</taxon>
        <taxon>Fabaceae</taxon>
        <taxon>Papilionoideae</taxon>
        <taxon>50 kb inversion clade</taxon>
        <taxon>NPAAA clade</taxon>
        <taxon>Hologalegina</taxon>
        <taxon>IRL clade</taxon>
        <taxon>Trifolieae</taxon>
        <taxon>Trifolium</taxon>
    </lineage>
</organism>
<dbReference type="SMART" id="SM00234">
    <property type="entry name" value="START"/>
    <property type="match status" value="1"/>
</dbReference>
<dbReference type="CDD" id="cd00086">
    <property type="entry name" value="homeodomain"/>
    <property type="match status" value="1"/>
</dbReference>
<dbReference type="PROSITE" id="PS50848">
    <property type="entry name" value="START"/>
    <property type="match status" value="1"/>
</dbReference>
<comment type="similarity">
    <text evidence="2">Belongs to the HD-ZIP homeobox family. Class IV subfamily.</text>
</comment>
<dbReference type="InterPro" id="IPR009057">
    <property type="entry name" value="Homeodomain-like_sf"/>
</dbReference>
<dbReference type="Proteomes" id="UP000236291">
    <property type="component" value="Unassembled WGS sequence"/>
</dbReference>
<gene>
    <name evidence="13" type="ORF">L195_g021565</name>
</gene>
<dbReference type="InterPro" id="IPR001356">
    <property type="entry name" value="HD"/>
</dbReference>
<dbReference type="GO" id="GO:0008289">
    <property type="term" value="F:lipid binding"/>
    <property type="evidence" value="ECO:0007669"/>
    <property type="project" value="InterPro"/>
</dbReference>
<dbReference type="SUPFAM" id="SSF46689">
    <property type="entry name" value="Homeodomain-like"/>
    <property type="match status" value="1"/>
</dbReference>
<dbReference type="PROSITE" id="PS00027">
    <property type="entry name" value="HOMEOBOX_1"/>
    <property type="match status" value="1"/>
</dbReference>
<evidence type="ECO:0000256" key="6">
    <source>
        <dbReference type="ARBA" id="ARBA00023242"/>
    </source>
</evidence>
<protein>
    <submittedName>
        <fullName evidence="13">Homeobox-leucine zipper protein HDG2-like</fullName>
    </submittedName>
</protein>
<evidence type="ECO:0000256" key="8">
    <source>
        <dbReference type="RuleBase" id="RU000682"/>
    </source>
</evidence>
<evidence type="ECO:0000259" key="12">
    <source>
        <dbReference type="PROSITE" id="PS50848"/>
    </source>
</evidence>
<dbReference type="SMART" id="SM00389">
    <property type="entry name" value="HOX"/>
    <property type="match status" value="1"/>
</dbReference>
<dbReference type="CDD" id="cd08875">
    <property type="entry name" value="START_ArGLABRA2_like"/>
    <property type="match status" value="1"/>
</dbReference>
<name>A0A2K3N5J2_TRIPR</name>
<dbReference type="Gene3D" id="1.10.10.60">
    <property type="entry name" value="Homeodomain-like"/>
    <property type="match status" value="1"/>
</dbReference>
<evidence type="ECO:0000256" key="3">
    <source>
        <dbReference type="ARBA" id="ARBA00023054"/>
    </source>
</evidence>
<dbReference type="AlphaFoldDB" id="A0A2K3N5J2"/>
<dbReference type="InterPro" id="IPR002913">
    <property type="entry name" value="START_lipid-bd_dom"/>
</dbReference>
<dbReference type="Pfam" id="PF00046">
    <property type="entry name" value="Homeodomain"/>
    <property type="match status" value="1"/>
</dbReference>
<evidence type="ECO:0000256" key="10">
    <source>
        <dbReference type="SAM" id="MobiDB-lite"/>
    </source>
</evidence>
<dbReference type="EMBL" id="ASHM01016509">
    <property type="protein sequence ID" value="PNX98323.1"/>
    <property type="molecule type" value="Genomic_DNA"/>
</dbReference>
<comment type="caution">
    <text evidence="13">The sequence shown here is derived from an EMBL/GenBank/DDBJ whole genome shotgun (WGS) entry which is preliminary data.</text>
</comment>
<evidence type="ECO:0000256" key="4">
    <source>
        <dbReference type="ARBA" id="ARBA00023125"/>
    </source>
</evidence>
<feature type="DNA-binding region" description="Homeobox" evidence="7">
    <location>
        <begin position="53"/>
        <end position="112"/>
    </location>
</feature>
<dbReference type="PANTHER" id="PTHR45654:SF77">
    <property type="entry name" value="HOMEOBOX-LEUCINE ZIPPER PROTEIN MERISTEM L1"/>
    <property type="match status" value="1"/>
</dbReference>